<evidence type="ECO:0008006" key="5">
    <source>
        <dbReference type="Google" id="ProtNLM"/>
    </source>
</evidence>
<gene>
    <name evidence="3" type="ORF">SOIL9_11910</name>
</gene>
<evidence type="ECO:0000313" key="4">
    <source>
        <dbReference type="Proteomes" id="UP000464178"/>
    </source>
</evidence>
<dbReference type="Proteomes" id="UP000464178">
    <property type="component" value="Chromosome"/>
</dbReference>
<name>A0A6P2D697_9BACT</name>
<dbReference type="KEGG" id="gms:SOIL9_11910"/>
<keyword evidence="1" id="KW-0732">Signal</keyword>
<keyword evidence="4" id="KW-1185">Reference proteome</keyword>
<dbReference type="AlphaFoldDB" id="A0A6P2D697"/>
<dbReference type="PANTHER" id="PTHR43037:SF1">
    <property type="entry name" value="BLL1128 PROTEIN"/>
    <property type="match status" value="1"/>
</dbReference>
<dbReference type="Gene3D" id="3.40.50.1820">
    <property type="entry name" value="alpha/beta hydrolase"/>
    <property type="match status" value="1"/>
</dbReference>
<reference evidence="3 4" key="1">
    <citation type="submission" date="2019-05" db="EMBL/GenBank/DDBJ databases">
        <authorList>
            <consortium name="Science for Life Laboratories"/>
        </authorList>
    </citation>
    <scope>NUCLEOTIDE SEQUENCE [LARGE SCALE GENOMIC DNA]</scope>
    <source>
        <strain evidence="3">Soil9</strain>
    </source>
</reference>
<protein>
    <recommendedName>
        <fullName evidence="5">Peptidase S9 prolyl oligopeptidase catalytic domain-containing protein</fullName>
    </recommendedName>
</protein>
<dbReference type="RefSeq" id="WP_162670798.1">
    <property type="nucleotide sequence ID" value="NZ_LR593886.1"/>
</dbReference>
<dbReference type="PANTHER" id="PTHR43037">
    <property type="entry name" value="UNNAMED PRODUCT-RELATED"/>
    <property type="match status" value="1"/>
</dbReference>
<feature type="region of interest" description="Disordered" evidence="2">
    <location>
        <begin position="28"/>
        <end position="48"/>
    </location>
</feature>
<dbReference type="InterPro" id="IPR050955">
    <property type="entry name" value="Plant_Biomass_Hydrol_Est"/>
</dbReference>
<dbReference type="SUPFAM" id="SSF53474">
    <property type="entry name" value="alpha/beta-Hydrolases"/>
    <property type="match status" value="1"/>
</dbReference>
<dbReference type="EMBL" id="LR593886">
    <property type="protein sequence ID" value="VTR96523.1"/>
    <property type="molecule type" value="Genomic_DNA"/>
</dbReference>
<evidence type="ECO:0000256" key="2">
    <source>
        <dbReference type="SAM" id="MobiDB-lite"/>
    </source>
</evidence>
<proteinExistence type="predicted"/>
<dbReference type="InterPro" id="IPR029058">
    <property type="entry name" value="AB_hydrolase_fold"/>
</dbReference>
<evidence type="ECO:0000313" key="3">
    <source>
        <dbReference type="EMBL" id="VTR96523.1"/>
    </source>
</evidence>
<accession>A0A6P2D697</accession>
<evidence type="ECO:0000256" key="1">
    <source>
        <dbReference type="ARBA" id="ARBA00022729"/>
    </source>
</evidence>
<organism evidence="3 4">
    <name type="scientific">Gemmata massiliana</name>
    <dbReference type="NCBI Taxonomy" id="1210884"/>
    <lineage>
        <taxon>Bacteria</taxon>
        <taxon>Pseudomonadati</taxon>
        <taxon>Planctomycetota</taxon>
        <taxon>Planctomycetia</taxon>
        <taxon>Gemmatales</taxon>
        <taxon>Gemmataceae</taxon>
        <taxon>Gemmata</taxon>
    </lineage>
</organism>
<sequence>MRLVLAIGLFASIAVTVEMSQPDTVAAQEKKGDKKVAQPNFDPPKATKPDEVALKQITEKTEQLRKAIVALKEKKIPLHVLIEVEIYLKAAENIVRFEEWYHANSGKWALTTLDQGLARAKQAEDGKAVWRDAPGKWVLRAYLAENVDESIQPYAVLLPPDYGKDPQKKWRVDIVLHGRDASLTEAKFIATHGGASPKDLDRVIVEVYGRGNNAYRWAGESDVMSAVRAFFRFEEKLGNSPLDPSRVVLRGFSMGGAGAWHMGLHHPFMFAAIGPGAGFTTTRGYIANLPKQLPDYQEKCLHIYDAVDYAENAFNVPIVAYSGEKDPQKKAADNIESALKAFKEPLKFTHLVAPGLEHQMPKEWQDKAEAEFKKYLSTDRKSPDRVRFVTYTTRYHDFGHGDIEALDRHYERAVIDSRWTKDGLRIETTNVAAIRLLREEYPFPAEIAIDGQKVPTKGVQPKAVSLFLTKTGGQWSITDRDKWQDDLRKRKELQGPIDDAFLSRFVVVKPGATGFAPGMDKHATASVNQFVSIWDRYFRGALPVCDAEGVGGRAPDNLVLFGDPQSNPLIAKVLPKLPITWTEEKLGVNGVEYDPKTHVPVLIYPNPQEPTRYVVINSGHTFKEADLKGTNALLYPRLGDWAVIKPAPTEKDPAAYEVVAAGLFDENWQFPKK</sequence>